<keyword evidence="3" id="KW-0175">Coiled coil</keyword>
<evidence type="ECO:0000256" key="4">
    <source>
        <dbReference type="SAM" id="MobiDB-lite"/>
    </source>
</evidence>
<name>A0ABM0VCU6_CAMSA</name>
<dbReference type="InterPro" id="IPR012677">
    <property type="entry name" value="Nucleotide-bd_a/b_plait_sf"/>
</dbReference>
<evidence type="ECO:0000313" key="6">
    <source>
        <dbReference type="Proteomes" id="UP000694864"/>
    </source>
</evidence>
<feature type="region of interest" description="Disordered" evidence="4">
    <location>
        <begin position="81"/>
        <end position="140"/>
    </location>
</feature>
<evidence type="ECO:0000259" key="5">
    <source>
        <dbReference type="PROSITE" id="PS50102"/>
    </source>
</evidence>
<feature type="compositionally biased region" description="Polar residues" evidence="4">
    <location>
        <begin position="221"/>
        <end position="230"/>
    </location>
</feature>
<dbReference type="InterPro" id="IPR000504">
    <property type="entry name" value="RRM_dom"/>
</dbReference>
<reference evidence="6" key="1">
    <citation type="journal article" date="2014" name="Nat. Commun.">
        <title>The emerging biofuel crop Camelina sativa retains a highly undifferentiated hexaploid genome structure.</title>
        <authorList>
            <person name="Kagale S."/>
            <person name="Koh C."/>
            <person name="Nixon J."/>
            <person name="Bollina V."/>
            <person name="Clarke W.E."/>
            <person name="Tuteja R."/>
            <person name="Spillane C."/>
            <person name="Robinson S.J."/>
            <person name="Links M.G."/>
            <person name="Clarke C."/>
            <person name="Higgins E.E."/>
            <person name="Huebert T."/>
            <person name="Sharpe A.G."/>
            <person name="Parkin I.A."/>
        </authorList>
    </citation>
    <scope>NUCLEOTIDE SEQUENCE [LARGE SCALE GENOMIC DNA]</scope>
    <source>
        <strain evidence="6">cv. DH55</strain>
    </source>
</reference>
<keyword evidence="6" id="KW-1185">Reference proteome</keyword>
<dbReference type="SMART" id="SM00360">
    <property type="entry name" value="RRM"/>
    <property type="match status" value="1"/>
</dbReference>
<feature type="compositionally biased region" description="Basic and acidic residues" evidence="4">
    <location>
        <begin position="100"/>
        <end position="140"/>
    </location>
</feature>
<organism evidence="6 7">
    <name type="scientific">Camelina sativa</name>
    <name type="common">False flax</name>
    <name type="synonym">Myagrum sativum</name>
    <dbReference type="NCBI Taxonomy" id="90675"/>
    <lineage>
        <taxon>Eukaryota</taxon>
        <taxon>Viridiplantae</taxon>
        <taxon>Streptophyta</taxon>
        <taxon>Embryophyta</taxon>
        <taxon>Tracheophyta</taxon>
        <taxon>Spermatophyta</taxon>
        <taxon>Magnoliopsida</taxon>
        <taxon>eudicotyledons</taxon>
        <taxon>Gunneridae</taxon>
        <taxon>Pentapetalae</taxon>
        <taxon>rosids</taxon>
        <taxon>malvids</taxon>
        <taxon>Brassicales</taxon>
        <taxon>Brassicaceae</taxon>
        <taxon>Camelineae</taxon>
        <taxon>Camelina</taxon>
    </lineage>
</organism>
<reference evidence="7" key="2">
    <citation type="submission" date="2025-08" db="UniProtKB">
        <authorList>
            <consortium name="RefSeq"/>
        </authorList>
    </citation>
    <scope>IDENTIFICATION</scope>
    <source>
        <tissue evidence="7">Leaf</tissue>
    </source>
</reference>
<feature type="coiled-coil region" evidence="3">
    <location>
        <begin position="237"/>
        <end position="323"/>
    </location>
</feature>
<feature type="region of interest" description="Disordered" evidence="4">
    <location>
        <begin position="173"/>
        <end position="230"/>
    </location>
</feature>
<dbReference type="CDD" id="cd00590">
    <property type="entry name" value="RRM_SF"/>
    <property type="match status" value="1"/>
</dbReference>
<dbReference type="PANTHER" id="PTHR48024">
    <property type="entry name" value="GEO13361P1-RELATED"/>
    <property type="match status" value="1"/>
</dbReference>
<dbReference type="Pfam" id="PF00076">
    <property type="entry name" value="RRM_1"/>
    <property type="match status" value="1"/>
</dbReference>
<dbReference type="RefSeq" id="XP_010454287.1">
    <property type="nucleotide sequence ID" value="XM_010455985.2"/>
</dbReference>
<keyword evidence="1 2" id="KW-0694">RNA-binding</keyword>
<protein>
    <submittedName>
        <fullName evidence="7">Serine/arginine-rich splicing factor 7-like isoform X1</fullName>
    </submittedName>
</protein>
<evidence type="ECO:0000313" key="7">
    <source>
        <dbReference type="RefSeq" id="XP_010454287.1"/>
    </source>
</evidence>
<gene>
    <name evidence="7" type="primary">LOC104736066</name>
</gene>
<accession>A0ABM0VCU6</accession>
<dbReference type="PANTHER" id="PTHR48024:SF56">
    <property type="entry name" value="HETEROGENEOUS NUCLEAR RIBONUCLEOPROTEIN A0"/>
    <property type="match status" value="1"/>
</dbReference>
<dbReference type="SUPFAM" id="SSF54928">
    <property type="entry name" value="RNA-binding domain, RBD"/>
    <property type="match status" value="1"/>
</dbReference>
<dbReference type="PROSITE" id="PS50102">
    <property type="entry name" value="RRM"/>
    <property type="match status" value="1"/>
</dbReference>
<dbReference type="InterPro" id="IPR035979">
    <property type="entry name" value="RBD_domain_sf"/>
</dbReference>
<feature type="compositionally biased region" description="Basic and acidic residues" evidence="4">
    <location>
        <begin position="198"/>
        <end position="210"/>
    </location>
</feature>
<evidence type="ECO:0000256" key="3">
    <source>
        <dbReference type="SAM" id="Coils"/>
    </source>
</evidence>
<dbReference type="GeneID" id="104736066"/>
<evidence type="ECO:0000256" key="2">
    <source>
        <dbReference type="PROSITE-ProRule" id="PRU00176"/>
    </source>
</evidence>
<dbReference type="InterPro" id="IPR050886">
    <property type="entry name" value="RNA-binding_reg"/>
</dbReference>
<sequence length="341" mass="38850">MTMDDGNSVYVGGLPYDITEEAVRRVFSIYGSVLTVKIVNDRSVRGKCYGFVTFSNRRSVHDAIDDMDGKNIGGRAVRVNEVTTRGGRMNPGPARVRPHGGWDRSPDRRSDGNYDRDRYSDRSRERDRSQDRRKDQHYIEKERAYERSLDFERRNDHDVLDRNGYKERVFEGDGGDWRGDRSFGDNGRGIKINGTSTHEGRSQETKRDDSTMLDGGCGRDQFSNSSGDQSFQVKGELDSLIKIREALQDEVLVVEERLEEKEIVISELQKNSKRLEDLLINEKKLVSQRRKELAKLHKSFSRVRECTDNLKDCEQELQSLVNAAARDGVAGADEGLGNVYA</sequence>
<feature type="domain" description="RRM" evidence="5">
    <location>
        <begin position="7"/>
        <end position="84"/>
    </location>
</feature>
<dbReference type="Gene3D" id="3.30.70.330">
    <property type="match status" value="1"/>
</dbReference>
<dbReference type="Proteomes" id="UP000694864">
    <property type="component" value="Chromosome 13"/>
</dbReference>
<feature type="compositionally biased region" description="Basic and acidic residues" evidence="4">
    <location>
        <begin position="173"/>
        <end position="183"/>
    </location>
</feature>
<proteinExistence type="predicted"/>
<evidence type="ECO:0000256" key="1">
    <source>
        <dbReference type="ARBA" id="ARBA00022884"/>
    </source>
</evidence>